<dbReference type="SUPFAM" id="SSF47413">
    <property type="entry name" value="lambda repressor-like DNA-binding domains"/>
    <property type="match status" value="1"/>
</dbReference>
<evidence type="ECO:0000256" key="8">
    <source>
        <dbReference type="RuleBase" id="RU000682"/>
    </source>
</evidence>
<dbReference type="SMART" id="SM00389">
    <property type="entry name" value="HOX"/>
    <property type="match status" value="1"/>
</dbReference>
<evidence type="ECO:0000259" key="11">
    <source>
        <dbReference type="PROSITE" id="PS50071"/>
    </source>
</evidence>
<sequence>MTERPQSPTGSDCRPYEINRAMYPQASGLDGLGGASLQFAHGMIQACFLTKAISTESAALRHTKPSSRFQAILKRAICKAGDFAQPKHWYPFAAPEFTGQVAGATAATQPANISPPIAETREQIKIQAEVKTEKDVDEYANEENRPTSQYNLTPGTSSVPTGVNYYTPWNPSFWPGLSHITAPANISQAPPTPSASSPSLSPSPPGNGFESPGFFNGGSAQNIPSGQAQSAARSSGSSSGGCSDSEEEENLTTEDLEQFAKELKHKRITLGFTQADVGLALGNLYGKMFSQTTICRFEALQLSFKNMCKLKPLLQRWLNEAENSENPQDMYKIERVFIDTRKRKRRTSLEGTVRSALESYFVKCPKPNTLEITHISDDLGLERDVVRVWFCNRRQKGKRLALPFDDECAEAQYYEQSPPPPPHMGGTALSGQGYPGPAHPGGAPALYMPSLHRPEVFKNVLHPGLLSIGHSDVGMGVICHVKDDDHVPAKKNKRDLLR</sequence>
<feature type="domain" description="POU-specific" evidence="12">
    <location>
        <begin position="248"/>
        <end position="322"/>
    </location>
</feature>
<dbReference type="PROSITE" id="PS51179">
    <property type="entry name" value="POU_3"/>
    <property type="match status" value="1"/>
</dbReference>
<dbReference type="GO" id="GO:0000981">
    <property type="term" value="F:DNA-binding transcription factor activity, RNA polymerase II-specific"/>
    <property type="evidence" value="ECO:0007669"/>
    <property type="project" value="InterPro"/>
</dbReference>
<evidence type="ECO:0000256" key="9">
    <source>
        <dbReference type="RuleBase" id="RU361194"/>
    </source>
</evidence>
<dbReference type="GO" id="GO:0000978">
    <property type="term" value="F:RNA polymerase II cis-regulatory region sequence-specific DNA binding"/>
    <property type="evidence" value="ECO:0007669"/>
    <property type="project" value="TreeGrafter"/>
</dbReference>
<dbReference type="PROSITE" id="PS00465">
    <property type="entry name" value="POU_2"/>
    <property type="match status" value="1"/>
</dbReference>
<dbReference type="SUPFAM" id="SSF46689">
    <property type="entry name" value="Homeodomain-like"/>
    <property type="match status" value="1"/>
</dbReference>
<comment type="subcellular location">
    <subcellularLocation>
        <location evidence="1 7 8">Nucleus</location>
    </subcellularLocation>
</comment>
<feature type="compositionally biased region" description="Polar residues" evidence="10">
    <location>
        <begin position="146"/>
        <end position="156"/>
    </location>
</feature>
<feature type="DNA-binding region" description="Homeobox" evidence="7">
    <location>
        <begin position="342"/>
        <end position="401"/>
    </location>
</feature>
<dbReference type="SMART" id="SM00352">
    <property type="entry name" value="POU"/>
    <property type="match status" value="1"/>
</dbReference>
<evidence type="ECO:0000256" key="1">
    <source>
        <dbReference type="ARBA" id="ARBA00004123"/>
    </source>
</evidence>
<dbReference type="PROSITE" id="PS50071">
    <property type="entry name" value="HOMEOBOX_2"/>
    <property type="match status" value="1"/>
</dbReference>
<evidence type="ECO:0000256" key="2">
    <source>
        <dbReference type="ARBA" id="ARBA00023015"/>
    </source>
</evidence>
<dbReference type="EMBL" id="MT418850">
    <property type="protein sequence ID" value="QWT68871.1"/>
    <property type="molecule type" value="mRNA"/>
</dbReference>
<keyword evidence="4 7" id="KW-0371">Homeobox</keyword>
<evidence type="ECO:0000256" key="5">
    <source>
        <dbReference type="ARBA" id="ARBA00023163"/>
    </source>
</evidence>
<evidence type="ECO:0000256" key="3">
    <source>
        <dbReference type="ARBA" id="ARBA00023125"/>
    </source>
</evidence>
<dbReference type="InterPro" id="IPR001356">
    <property type="entry name" value="HD"/>
</dbReference>
<dbReference type="PRINTS" id="PR00028">
    <property type="entry name" value="POUDOMAIN"/>
</dbReference>
<evidence type="ECO:0000313" key="13">
    <source>
        <dbReference type="EMBL" id="QWT68871.1"/>
    </source>
</evidence>
<feature type="region of interest" description="Disordered" evidence="10">
    <location>
        <begin position="184"/>
        <end position="254"/>
    </location>
</feature>
<dbReference type="PROSITE" id="PS00035">
    <property type="entry name" value="POU_1"/>
    <property type="match status" value="1"/>
</dbReference>
<proteinExistence type="evidence at transcript level"/>
<feature type="region of interest" description="Disordered" evidence="10">
    <location>
        <begin position="130"/>
        <end position="156"/>
    </location>
</feature>
<dbReference type="InterPro" id="IPR050255">
    <property type="entry name" value="POU_domain_TF"/>
</dbReference>
<dbReference type="InterPro" id="IPR013847">
    <property type="entry name" value="POU"/>
</dbReference>
<dbReference type="AlphaFoldDB" id="A0A8F2F519"/>
<evidence type="ECO:0000256" key="4">
    <source>
        <dbReference type="ARBA" id="ARBA00023155"/>
    </source>
</evidence>
<dbReference type="InterPro" id="IPR010982">
    <property type="entry name" value="Lambda_DNA-bd_dom_sf"/>
</dbReference>
<dbReference type="GO" id="GO:0005634">
    <property type="term" value="C:nucleus"/>
    <property type="evidence" value="ECO:0007669"/>
    <property type="project" value="UniProtKB-SubCell"/>
</dbReference>
<evidence type="ECO:0000256" key="6">
    <source>
        <dbReference type="ARBA" id="ARBA00023242"/>
    </source>
</evidence>
<dbReference type="Gene3D" id="1.10.10.60">
    <property type="entry name" value="Homeodomain-like"/>
    <property type="match status" value="1"/>
</dbReference>
<name>A0A8F2F519_CYPCA</name>
<keyword evidence="3 7" id="KW-0238">DNA-binding</keyword>
<comment type="similarity">
    <text evidence="9">Belongs to the POU transcription factor family.</text>
</comment>
<dbReference type="InterPro" id="IPR000327">
    <property type="entry name" value="POU_dom"/>
</dbReference>
<dbReference type="Pfam" id="PF00046">
    <property type="entry name" value="Homeodomain"/>
    <property type="match status" value="1"/>
</dbReference>
<feature type="compositionally biased region" description="Low complexity" evidence="10">
    <location>
        <begin position="225"/>
        <end position="243"/>
    </location>
</feature>
<dbReference type="InterPro" id="IPR009057">
    <property type="entry name" value="Homeodomain-like_sf"/>
</dbReference>
<dbReference type="FunFam" id="1.10.10.60:FF:000161">
    <property type="entry name" value="POU domain protein"/>
    <property type="match status" value="1"/>
</dbReference>
<dbReference type="FunFam" id="1.10.260.40:FF:000022">
    <property type="entry name" value="POU domain protein"/>
    <property type="match status" value="1"/>
</dbReference>
<evidence type="ECO:0000259" key="12">
    <source>
        <dbReference type="PROSITE" id="PS51179"/>
    </source>
</evidence>
<keyword evidence="2" id="KW-0805">Transcription regulation</keyword>
<dbReference type="PROSITE" id="PS00027">
    <property type="entry name" value="HOMEOBOX_1"/>
    <property type="match status" value="1"/>
</dbReference>
<dbReference type="PANTHER" id="PTHR11636:SF128">
    <property type="entry name" value="POU DOMAIN PROTEIN-RELATED"/>
    <property type="match status" value="1"/>
</dbReference>
<feature type="compositionally biased region" description="Acidic residues" evidence="10">
    <location>
        <begin position="244"/>
        <end position="254"/>
    </location>
</feature>
<dbReference type="PANTHER" id="PTHR11636">
    <property type="entry name" value="POU DOMAIN"/>
    <property type="match status" value="1"/>
</dbReference>
<protein>
    <recommendedName>
        <fullName evidence="9">POU domain protein</fullName>
    </recommendedName>
</protein>
<dbReference type="InterPro" id="IPR017970">
    <property type="entry name" value="Homeobox_CS"/>
</dbReference>
<dbReference type="CDD" id="cd00086">
    <property type="entry name" value="homeodomain"/>
    <property type="match status" value="1"/>
</dbReference>
<evidence type="ECO:0000256" key="10">
    <source>
        <dbReference type="SAM" id="MobiDB-lite"/>
    </source>
</evidence>
<accession>A0A8F2F519</accession>
<keyword evidence="5 9" id="KW-0804">Transcription</keyword>
<reference evidence="13" key="1">
    <citation type="submission" date="2020-04" db="EMBL/GenBank/DDBJ databases">
        <authorList>
            <person name="Ma W."/>
        </authorList>
    </citation>
    <scope>NUCLEOTIDE SEQUENCE</scope>
</reference>
<evidence type="ECO:0000256" key="7">
    <source>
        <dbReference type="PROSITE-ProRule" id="PRU00108"/>
    </source>
</evidence>
<dbReference type="Gene3D" id="1.10.260.40">
    <property type="entry name" value="lambda repressor-like DNA-binding domains"/>
    <property type="match status" value="1"/>
</dbReference>
<dbReference type="Pfam" id="PF00157">
    <property type="entry name" value="Pou"/>
    <property type="match status" value="1"/>
</dbReference>
<feature type="domain" description="Homeobox" evidence="11">
    <location>
        <begin position="340"/>
        <end position="400"/>
    </location>
</feature>
<keyword evidence="6 7" id="KW-0539">Nucleus</keyword>
<gene>
    <name evidence="13" type="primary">pou5f1</name>
</gene>
<organism evidence="13">
    <name type="scientific">Cyprinus carpio</name>
    <name type="common">Common carp</name>
    <dbReference type="NCBI Taxonomy" id="7962"/>
    <lineage>
        <taxon>Eukaryota</taxon>
        <taxon>Metazoa</taxon>
        <taxon>Chordata</taxon>
        <taxon>Craniata</taxon>
        <taxon>Vertebrata</taxon>
        <taxon>Euteleostomi</taxon>
        <taxon>Actinopterygii</taxon>
        <taxon>Neopterygii</taxon>
        <taxon>Teleostei</taxon>
        <taxon>Ostariophysi</taxon>
        <taxon>Cypriniformes</taxon>
        <taxon>Cyprinidae</taxon>
        <taxon>Cyprininae</taxon>
        <taxon>Cyprinus</taxon>
    </lineage>
</organism>